<accession>A0A6J5RZP9</accession>
<keyword evidence="1" id="KW-1133">Transmembrane helix</keyword>
<gene>
    <name evidence="2" type="ORF">UFOVP1313_39</name>
</gene>
<organism evidence="2">
    <name type="scientific">uncultured Caudovirales phage</name>
    <dbReference type="NCBI Taxonomy" id="2100421"/>
    <lineage>
        <taxon>Viruses</taxon>
        <taxon>Duplodnaviria</taxon>
        <taxon>Heunggongvirae</taxon>
        <taxon>Uroviricota</taxon>
        <taxon>Caudoviricetes</taxon>
        <taxon>Peduoviridae</taxon>
        <taxon>Maltschvirus</taxon>
        <taxon>Maltschvirus maltsch</taxon>
    </lineage>
</organism>
<dbReference type="EMBL" id="LR797260">
    <property type="protein sequence ID" value="CAB4197925.1"/>
    <property type="molecule type" value="Genomic_DNA"/>
</dbReference>
<feature type="transmembrane region" description="Helical" evidence="1">
    <location>
        <begin position="69"/>
        <end position="88"/>
    </location>
</feature>
<protein>
    <submittedName>
        <fullName evidence="2">Uncharacterized protein</fullName>
    </submittedName>
</protein>
<reference evidence="2" key="1">
    <citation type="submission" date="2020-05" db="EMBL/GenBank/DDBJ databases">
        <authorList>
            <person name="Chiriac C."/>
            <person name="Salcher M."/>
            <person name="Ghai R."/>
            <person name="Kavagutti S V."/>
        </authorList>
    </citation>
    <scope>NUCLEOTIDE SEQUENCE</scope>
</reference>
<sequence length="89" mass="9777">MTNAEVEVLASKLDGISEDLVELKLLAKQTNGRVTELERHKIARDAAEAARNETHSSYAQRGHRRYDQFSPIATGTFLVALGAALGHFL</sequence>
<keyword evidence="1" id="KW-0812">Transmembrane</keyword>
<name>A0A6J5RZP9_9CAUD</name>
<evidence type="ECO:0000313" key="2">
    <source>
        <dbReference type="EMBL" id="CAB4197925.1"/>
    </source>
</evidence>
<keyword evidence="1" id="KW-0472">Membrane</keyword>
<proteinExistence type="predicted"/>
<evidence type="ECO:0000256" key="1">
    <source>
        <dbReference type="SAM" id="Phobius"/>
    </source>
</evidence>